<sequence length="30" mass="3830">MHHIQDDKIFELFNPFDWNDANQDHYYFTK</sequence>
<name>A0A383BUT8_9ZZZZ</name>
<feature type="non-terminal residue" evidence="1">
    <location>
        <position position="30"/>
    </location>
</feature>
<reference evidence="1" key="1">
    <citation type="submission" date="2018-05" db="EMBL/GenBank/DDBJ databases">
        <authorList>
            <person name="Lanie J.A."/>
            <person name="Ng W.-L."/>
            <person name="Kazmierczak K.M."/>
            <person name="Andrzejewski T.M."/>
            <person name="Davidsen T.M."/>
            <person name="Wayne K.J."/>
            <person name="Tettelin H."/>
            <person name="Glass J.I."/>
            <person name="Rusch D."/>
            <person name="Podicherti R."/>
            <person name="Tsui H.-C.T."/>
            <person name="Winkler M.E."/>
        </authorList>
    </citation>
    <scope>NUCLEOTIDE SEQUENCE</scope>
</reference>
<dbReference type="AlphaFoldDB" id="A0A383BUT8"/>
<proteinExistence type="predicted"/>
<accession>A0A383BUT8</accession>
<dbReference type="EMBL" id="UINC01203434">
    <property type="protein sequence ID" value="SVE23682.1"/>
    <property type="molecule type" value="Genomic_DNA"/>
</dbReference>
<protein>
    <submittedName>
        <fullName evidence="1">Uncharacterized protein</fullName>
    </submittedName>
</protein>
<organism evidence="1">
    <name type="scientific">marine metagenome</name>
    <dbReference type="NCBI Taxonomy" id="408172"/>
    <lineage>
        <taxon>unclassified sequences</taxon>
        <taxon>metagenomes</taxon>
        <taxon>ecological metagenomes</taxon>
    </lineage>
</organism>
<gene>
    <name evidence="1" type="ORF">METZ01_LOCUS476536</name>
</gene>
<evidence type="ECO:0000313" key="1">
    <source>
        <dbReference type="EMBL" id="SVE23682.1"/>
    </source>
</evidence>